<comment type="cofactor">
    <cofactor evidence="1">
        <name>biotin</name>
        <dbReference type="ChEBI" id="CHEBI:57586"/>
    </cofactor>
</comment>
<dbReference type="InterPro" id="IPR016185">
    <property type="entry name" value="PreATP-grasp_dom_sf"/>
</dbReference>
<dbReference type="InterPro" id="IPR005482">
    <property type="entry name" value="Biotin_COase_C"/>
</dbReference>
<dbReference type="InterPro" id="IPR011764">
    <property type="entry name" value="Biotin_carboxylation_dom"/>
</dbReference>
<keyword evidence="4" id="KW-0547">Nucleotide-binding</keyword>
<dbReference type="GO" id="GO:0046872">
    <property type="term" value="F:metal ion binding"/>
    <property type="evidence" value="ECO:0007669"/>
    <property type="project" value="InterPro"/>
</dbReference>
<dbReference type="AlphaFoldDB" id="A0A2G8B9K6"/>
<dbReference type="PROSITE" id="PS50975">
    <property type="entry name" value="ATP_GRASP"/>
    <property type="match status" value="1"/>
</dbReference>
<keyword evidence="6" id="KW-0092">Biotin</keyword>
<dbReference type="InterPro" id="IPR005481">
    <property type="entry name" value="BC-like_N"/>
</dbReference>
<dbReference type="Gene3D" id="3.30.470.20">
    <property type="entry name" value="ATP-grasp fold, B domain"/>
    <property type="match status" value="1"/>
</dbReference>
<dbReference type="RefSeq" id="WP_048889962.1">
    <property type="nucleotide sequence ID" value="NZ_AP024237.1"/>
</dbReference>
<dbReference type="SUPFAM" id="SSF51246">
    <property type="entry name" value="Rudiment single hybrid motif"/>
    <property type="match status" value="1"/>
</dbReference>
<dbReference type="SUPFAM" id="SSF56059">
    <property type="entry name" value="Glutathione synthetase ATP-binding domain-like"/>
    <property type="match status" value="1"/>
</dbReference>
<dbReference type="InterPro" id="IPR000089">
    <property type="entry name" value="Biotin_lipoyl"/>
</dbReference>
<dbReference type="EC" id="6.3.4.14" evidence="2"/>
<dbReference type="Pfam" id="PF00289">
    <property type="entry name" value="Biotin_carb_N"/>
    <property type="match status" value="1"/>
</dbReference>
<evidence type="ECO:0000313" key="8">
    <source>
        <dbReference type="EMBL" id="BCO34620.1"/>
    </source>
</evidence>
<dbReference type="InterPro" id="IPR048429">
    <property type="entry name" value="MCC_alpha_BT"/>
</dbReference>
<sequence>MGVTRVLVANRGEIARRIFATCRRLGVSTVAVYTDPDAAAPHVAEADLRVRLPRVNDYLNPEALIAAARATDADAVHPGYGFLSENADFAAAVVDAGLTWIGPPVTAVRAMGSKIEAKKLMAAAGVPVLAELDPDTVTAEQLPVLVKASAGGGGRGMRVVRELAALPHEVAAARREAQSAFGDPTVFCERYLPTGHHVEVQVIADTHGTIWAVGERECSIQRRHQKIIEEAPSPLVERTPGMRAKLFDAARLAASAIGYTGAGTVEFLADISPSGDAEFYFLEMNTRLQVEHPVTEETTGTDLVELQLAVADGGRLDPEPPAAQGYSIEARVYAEDPARDWQPQAGQVHTIDVPGVRAQFETLGRRTGIRLDSGIVDGSVVSIHYDPMLAKVISYAPSRRQAARVLADALARTRLHGVRTNRELLVNVLRHPAFLDGATDTAFFDTHGLPTLAAPLCDAAAVRLSAIAAALADAAHNRATAAVFGSMPSGWRNLASGYQVKNFRDDNGHDHRVQYRFTRTGLELPDDESVHLVSCTADEVVLADGNGVACRIEAARYGDDIYVDSPHGSVHLVALPRFPEPGSAVEQGSLVAPMPGNVIRVGAQVGDTVTAGQPLVWLEAMKMEHTITAPTDGVLSQLAVGPGAQVEVGAVLARVDASPQQTEGVSQS</sequence>
<dbReference type="EMBL" id="AP024237">
    <property type="protein sequence ID" value="BCO34620.1"/>
    <property type="molecule type" value="Genomic_DNA"/>
</dbReference>
<organism evidence="8 9">
    <name type="scientific">Mycobacterium heckeshornense</name>
    <dbReference type="NCBI Taxonomy" id="110505"/>
    <lineage>
        <taxon>Bacteria</taxon>
        <taxon>Bacillati</taxon>
        <taxon>Actinomycetota</taxon>
        <taxon>Actinomycetes</taxon>
        <taxon>Mycobacteriales</taxon>
        <taxon>Mycobacteriaceae</taxon>
        <taxon>Mycobacterium</taxon>
    </lineage>
</organism>
<dbReference type="OrthoDB" id="9760256at2"/>
<keyword evidence="9" id="KW-1185">Reference proteome</keyword>
<dbReference type="PROSITE" id="PS50968">
    <property type="entry name" value="BIOTINYL_LIPOYL"/>
    <property type="match status" value="1"/>
</dbReference>
<evidence type="ECO:0000256" key="1">
    <source>
        <dbReference type="ARBA" id="ARBA00001953"/>
    </source>
</evidence>
<proteinExistence type="predicted"/>
<dbReference type="PROSITE" id="PS00188">
    <property type="entry name" value="BIOTIN"/>
    <property type="match status" value="1"/>
</dbReference>
<evidence type="ECO:0000313" key="9">
    <source>
        <dbReference type="Proteomes" id="UP000595446"/>
    </source>
</evidence>
<dbReference type="GO" id="GO:0004075">
    <property type="term" value="F:biotin carboxylase activity"/>
    <property type="evidence" value="ECO:0007669"/>
    <property type="project" value="UniProtKB-EC"/>
</dbReference>
<dbReference type="PANTHER" id="PTHR18866">
    <property type="entry name" value="CARBOXYLASE:PYRUVATE/ACETYL-COA/PROPIONYL-COA CARBOXYLASE"/>
    <property type="match status" value="1"/>
</dbReference>
<accession>A0A2G8B9K6</accession>
<dbReference type="CDD" id="cd06850">
    <property type="entry name" value="biotinyl_domain"/>
    <property type="match status" value="1"/>
</dbReference>
<comment type="catalytic activity">
    <reaction evidence="7">
        <text>N(6)-biotinyl-L-lysyl-[protein] + hydrogencarbonate + ATP = N(6)-carboxybiotinyl-L-lysyl-[protein] + ADP + phosphate + H(+)</text>
        <dbReference type="Rhea" id="RHEA:13501"/>
        <dbReference type="Rhea" id="RHEA-COMP:10505"/>
        <dbReference type="Rhea" id="RHEA-COMP:10506"/>
        <dbReference type="ChEBI" id="CHEBI:15378"/>
        <dbReference type="ChEBI" id="CHEBI:17544"/>
        <dbReference type="ChEBI" id="CHEBI:30616"/>
        <dbReference type="ChEBI" id="CHEBI:43474"/>
        <dbReference type="ChEBI" id="CHEBI:83144"/>
        <dbReference type="ChEBI" id="CHEBI:83145"/>
        <dbReference type="ChEBI" id="CHEBI:456216"/>
        <dbReference type="EC" id="6.3.4.14"/>
    </reaction>
    <physiologicalReaction direction="left-to-right" evidence="7">
        <dbReference type="Rhea" id="RHEA:13502"/>
    </physiologicalReaction>
</comment>
<keyword evidence="5" id="KW-0067">ATP-binding</keyword>
<dbReference type="InterPro" id="IPR005479">
    <property type="entry name" value="CPAse_ATP-bd"/>
</dbReference>
<dbReference type="SUPFAM" id="SSF51230">
    <property type="entry name" value="Single hybrid motif"/>
    <property type="match status" value="1"/>
</dbReference>
<dbReference type="Pfam" id="PF00364">
    <property type="entry name" value="Biotin_lipoyl"/>
    <property type="match status" value="1"/>
</dbReference>
<dbReference type="InterPro" id="IPR001882">
    <property type="entry name" value="Biotin_BS"/>
</dbReference>
<evidence type="ECO:0000256" key="2">
    <source>
        <dbReference type="ARBA" id="ARBA00013263"/>
    </source>
</evidence>
<dbReference type="GO" id="GO:0005524">
    <property type="term" value="F:ATP binding"/>
    <property type="evidence" value="ECO:0007669"/>
    <property type="project" value="UniProtKB-UniRule"/>
</dbReference>
<dbReference type="InterPro" id="IPR011054">
    <property type="entry name" value="Rudment_hybrid_motif"/>
</dbReference>
<reference evidence="8 9" key="1">
    <citation type="submission" date="2020-12" db="EMBL/GenBank/DDBJ databases">
        <title>Complete genome sequence of Mycobacterium heckeshornense JCM 15655T, closely related to a pathogenic non-tuberculous mycobacterial species Mycobacterium xenopi.</title>
        <authorList>
            <person name="Yoshida M."/>
            <person name="Fukano H."/>
            <person name="Asakura T."/>
            <person name="Suzuki M."/>
            <person name="Hoshino Y."/>
        </authorList>
    </citation>
    <scope>NUCLEOTIDE SEQUENCE [LARGE SCALE GENOMIC DNA]</scope>
    <source>
        <strain evidence="8 9">JCM 15655</strain>
    </source>
</reference>
<evidence type="ECO:0000256" key="6">
    <source>
        <dbReference type="ARBA" id="ARBA00023267"/>
    </source>
</evidence>
<dbReference type="Gene3D" id="2.40.50.100">
    <property type="match status" value="1"/>
</dbReference>
<evidence type="ECO:0000256" key="3">
    <source>
        <dbReference type="ARBA" id="ARBA00022598"/>
    </source>
</evidence>
<dbReference type="STRING" id="110505.ACT16_02925"/>
<name>A0A2G8B9K6_9MYCO</name>
<evidence type="ECO:0000256" key="4">
    <source>
        <dbReference type="ARBA" id="ARBA00022741"/>
    </source>
</evidence>
<dbReference type="PROSITE" id="PS00867">
    <property type="entry name" value="CPSASE_2"/>
    <property type="match status" value="1"/>
</dbReference>
<dbReference type="Pfam" id="PF02785">
    <property type="entry name" value="Biotin_carb_C"/>
    <property type="match status" value="1"/>
</dbReference>
<dbReference type="PANTHER" id="PTHR18866:SF126">
    <property type="entry name" value="BIOTIN CARBOXYLASE"/>
    <property type="match status" value="1"/>
</dbReference>
<dbReference type="InterPro" id="IPR050856">
    <property type="entry name" value="Biotin_carboxylase_complex"/>
</dbReference>
<evidence type="ECO:0000256" key="5">
    <source>
        <dbReference type="ARBA" id="ARBA00022840"/>
    </source>
</evidence>
<dbReference type="SMART" id="SM00878">
    <property type="entry name" value="Biotin_carb_C"/>
    <property type="match status" value="1"/>
</dbReference>
<dbReference type="Pfam" id="PF21139">
    <property type="entry name" value="BT_MCC_alpha"/>
    <property type="match status" value="1"/>
</dbReference>
<dbReference type="Pfam" id="PF02786">
    <property type="entry name" value="CPSase_L_D2"/>
    <property type="match status" value="1"/>
</dbReference>
<dbReference type="InterPro" id="IPR011053">
    <property type="entry name" value="Single_hybrid_motif"/>
</dbReference>
<dbReference type="PROSITE" id="PS50979">
    <property type="entry name" value="BC"/>
    <property type="match status" value="1"/>
</dbReference>
<dbReference type="SUPFAM" id="SSF52440">
    <property type="entry name" value="PreATP-grasp domain"/>
    <property type="match status" value="1"/>
</dbReference>
<dbReference type="Proteomes" id="UP000595446">
    <property type="component" value="Chromosome"/>
</dbReference>
<protein>
    <recommendedName>
        <fullName evidence="2">biotin carboxylase</fullName>
        <ecNumber evidence="2">6.3.4.14</ecNumber>
    </recommendedName>
</protein>
<gene>
    <name evidence="8" type="primary">accA2</name>
    <name evidence="8" type="ORF">MHEC_10530</name>
</gene>
<evidence type="ECO:0000256" key="7">
    <source>
        <dbReference type="ARBA" id="ARBA00048501"/>
    </source>
</evidence>
<dbReference type="FunFam" id="2.40.50.100:FF:000003">
    <property type="entry name" value="Acetyl-CoA carboxylase biotin carboxyl carrier protein"/>
    <property type="match status" value="1"/>
</dbReference>
<dbReference type="InterPro" id="IPR011761">
    <property type="entry name" value="ATP-grasp"/>
</dbReference>
<keyword evidence="3" id="KW-0436">Ligase</keyword>